<dbReference type="EMBL" id="MU006001">
    <property type="protein sequence ID" value="KAF2858887.1"/>
    <property type="molecule type" value="Genomic_DNA"/>
</dbReference>
<proteinExistence type="inferred from homology"/>
<name>A0A6A7BV96_9PEZI</name>
<evidence type="ECO:0000259" key="4">
    <source>
        <dbReference type="Pfam" id="PF22384"/>
    </source>
</evidence>
<protein>
    <submittedName>
        <fullName evidence="5">Periplasmic binding protein-like II</fullName>
    </submittedName>
</protein>
<accession>A0A6A7BV96</accession>
<evidence type="ECO:0000313" key="5">
    <source>
        <dbReference type="EMBL" id="KAF2858887.1"/>
    </source>
</evidence>
<dbReference type="Gene3D" id="3.40.190.10">
    <property type="entry name" value="Periplasmic binding protein-like II"/>
    <property type="match status" value="2"/>
</dbReference>
<comment type="similarity">
    <text evidence="2">Belongs to the bacterial solute-binding protein SsuA/TauA family.</text>
</comment>
<comment type="subcellular location">
    <subcellularLocation>
        <location evidence="1">Periplasm</location>
    </subcellularLocation>
</comment>
<evidence type="ECO:0000256" key="2">
    <source>
        <dbReference type="ARBA" id="ARBA00010742"/>
    </source>
</evidence>
<dbReference type="Pfam" id="PF22384">
    <property type="entry name" value="PBP2_Ca3427_like"/>
    <property type="match status" value="1"/>
</dbReference>
<keyword evidence="6" id="KW-1185">Reference proteome</keyword>
<dbReference type="PANTHER" id="PTHR30024">
    <property type="entry name" value="ALIPHATIC SULFONATES-BINDING PROTEIN-RELATED"/>
    <property type="match status" value="1"/>
</dbReference>
<evidence type="ECO:0000313" key="6">
    <source>
        <dbReference type="Proteomes" id="UP000799421"/>
    </source>
</evidence>
<dbReference type="PANTHER" id="PTHR30024:SF47">
    <property type="entry name" value="TAURINE-BINDING PERIPLASMIC PROTEIN"/>
    <property type="match status" value="1"/>
</dbReference>
<organism evidence="5 6">
    <name type="scientific">Piedraia hortae CBS 480.64</name>
    <dbReference type="NCBI Taxonomy" id="1314780"/>
    <lineage>
        <taxon>Eukaryota</taxon>
        <taxon>Fungi</taxon>
        <taxon>Dikarya</taxon>
        <taxon>Ascomycota</taxon>
        <taxon>Pezizomycotina</taxon>
        <taxon>Dothideomycetes</taxon>
        <taxon>Dothideomycetidae</taxon>
        <taxon>Capnodiales</taxon>
        <taxon>Piedraiaceae</taxon>
        <taxon>Piedraia</taxon>
    </lineage>
</organism>
<evidence type="ECO:0000256" key="1">
    <source>
        <dbReference type="ARBA" id="ARBA00004418"/>
    </source>
</evidence>
<keyword evidence="3" id="KW-0732">Signal</keyword>
<dbReference type="OrthoDB" id="1363at2759"/>
<feature type="domain" description="Ca3427-like PBP 2" evidence="4">
    <location>
        <begin position="113"/>
        <end position="192"/>
    </location>
</feature>
<gene>
    <name evidence="5" type="ORF">K470DRAFT_300595</name>
</gene>
<dbReference type="Proteomes" id="UP000799421">
    <property type="component" value="Unassembled WGS sequence"/>
</dbReference>
<dbReference type="SUPFAM" id="SSF53850">
    <property type="entry name" value="Periplasmic binding protein-like II"/>
    <property type="match status" value="1"/>
</dbReference>
<dbReference type="InterPro" id="IPR054364">
    <property type="entry name" value="Ca3427-like_PBP2"/>
</dbReference>
<evidence type="ECO:0000256" key="3">
    <source>
        <dbReference type="ARBA" id="ARBA00022729"/>
    </source>
</evidence>
<dbReference type="GO" id="GO:0042597">
    <property type="term" value="C:periplasmic space"/>
    <property type="evidence" value="ECO:0007669"/>
    <property type="project" value="UniProtKB-SubCell"/>
</dbReference>
<reference evidence="5" key="1">
    <citation type="journal article" date="2020" name="Stud. Mycol.">
        <title>101 Dothideomycetes genomes: a test case for predicting lifestyles and emergence of pathogens.</title>
        <authorList>
            <person name="Haridas S."/>
            <person name="Albert R."/>
            <person name="Binder M."/>
            <person name="Bloem J."/>
            <person name="Labutti K."/>
            <person name="Salamov A."/>
            <person name="Andreopoulos B."/>
            <person name="Baker S."/>
            <person name="Barry K."/>
            <person name="Bills G."/>
            <person name="Bluhm B."/>
            <person name="Cannon C."/>
            <person name="Castanera R."/>
            <person name="Culley D."/>
            <person name="Daum C."/>
            <person name="Ezra D."/>
            <person name="Gonzalez J."/>
            <person name="Henrissat B."/>
            <person name="Kuo A."/>
            <person name="Liang C."/>
            <person name="Lipzen A."/>
            <person name="Lutzoni F."/>
            <person name="Magnuson J."/>
            <person name="Mondo S."/>
            <person name="Nolan M."/>
            <person name="Ohm R."/>
            <person name="Pangilinan J."/>
            <person name="Park H.-J."/>
            <person name="Ramirez L."/>
            <person name="Alfaro M."/>
            <person name="Sun H."/>
            <person name="Tritt A."/>
            <person name="Yoshinaga Y."/>
            <person name="Zwiers L.-H."/>
            <person name="Turgeon B."/>
            <person name="Goodwin S."/>
            <person name="Spatafora J."/>
            <person name="Crous P."/>
            <person name="Grigoriev I."/>
        </authorList>
    </citation>
    <scope>NUCLEOTIDE SEQUENCE</scope>
    <source>
        <strain evidence="5">CBS 480.64</strain>
    </source>
</reference>
<sequence>MFNRTLPRLSLRIGYIPEHFSTPISFAAKHPSSLPLTLIPQPLGTGALITQLKAREIDIAVGLTEGFVGDLSRGAGGYRLIGTYVNSPLCWGVSVRGNKGEHPSTHKIITPITNLTNLKGKIAGVSRLGSGSHIMSSVLAQQHGWGPFEVAVIGDFASLRSAVNDGKIGFFMWEYWTTKKYWDDGSLQYVGRVETPWPSWVVAARDGLDPEVGEGFLGKLRDGVRVFRERPTEAIGWITTELGYGEQDARAWMKDVMFEEEPYGVDEGVVRMTVDVLKKAGVVGPGEVDMGFYTKR</sequence>
<dbReference type="AlphaFoldDB" id="A0A6A7BV96"/>